<feature type="compositionally biased region" description="Basic residues" evidence="1">
    <location>
        <begin position="98"/>
        <end position="108"/>
    </location>
</feature>
<evidence type="ECO:0000256" key="1">
    <source>
        <dbReference type="SAM" id="MobiDB-lite"/>
    </source>
</evidence>
<accession>A0ABS3NE54</accession>
<dbReference type="RefSeq" id="WP_208004567.1">
    <property type="nucleotide sequence ID" value="NZ_JAGDFX010000003.1"/>
</dbReference>
<protein>
    <submittedName>
        <fullName evidence="2">Type II toxin-antitoxin system RelE/ParE family toxin</fullName>
    </submittedName>
</protein>
<keyword evidence="3" id="KW-1185">Reference proteome</keyword>
<evidence type="ECO:0000313" key="3">
    <source>
        <dbReference type="Proteomes" id="UP000664882"/>
    </source>
</evidence>
<name>A0ABS3NE54_9GAMM</name>
<comment type="caution">
    <text evidence="2">The sequence shown here is derived from an EMBL/GenBank/DDBJ whole genome shotgun (WGS) entry which is preliminary data.</text>
</comment>
<dbReference type="Pfam" id="PF05973">
    <property type="entry name" value="Gp49"/>
    <property type="match status" value="1"/>
</dbReference>
<organism evidence="2 3">
    <name type="scientific">Oceanisphaera pacifica</name>
    <dbReference type="NCBI Taxonomy" id="2818389"/>
    <lineage>
        <taxon>Bacteria</taxon>
        <taxon>Pseudomonadati</taxon>
        <taxon>Pseudomonadota</taxon>
        <taxon>Gammaproteobacteria</taxon>
        <taxon>Aeromonadales</taxon>
        <taxon>Aeromonadaceae</taxon>
        <taxon>Oceanisphaera</taxon>
    </lineage>
</organism>
<sequence>MIWRVTFFNEKVREETLGFPDGILADFLHIAEIIEKFGPTIGKPYTAPMGSGLFEIRARGKEGIGRSLFCTVKGQELIILNSFVKKTQKTPKKEIDKARKRMKELRND</sequence>
<reference evidence="2 3" key="1">
    <citation type="submission" date="2021-03" db="EMBL/GenBank/DDBJ databases">
        <title>Oceanisphaera sp. nov., isolated from the intestine.</title>
        <authorList>
            <person name="Zhao L.-H."/>
            <person name="Shi L.-F."/>
        </authorList>
    </citation>
    <scope>NUCLEOTIDE SEQUENCE [LARGE SCALE GENOMIC DNA]</scope>
    <source>
        <strain evidence="2 3">DM8</strain>
    </source>
</reference>
<dbReference type="InterPro" id="IPR009241">
    <property type="entry name" value="HigB-like"/>
</dbReference>
<gene>
    <name evidence="2" type="ORF">J3U76_04025</name>
</gene>
<dbReference type="Proteomes" id="UP000664882">
    <property type="component" value="Unassembled WGS sequence"/>
</dbReference>
<proteinExistence type="predicted"/>
<feature type="region of interest" description="Disordered" evidence="1">
    <location>
        <begin position="89"/>
        <end position="108"/>
    </location>
</feature>
<evidence type="ECO:0000313" key="2">
    <source>
        <dbReference type="EMBL" id="MBO1518815.1"/>
    </source>
</evidence>
<dbReference type="EMBL" id="JAGDFX010000003">
    <property type="protein sequence ID" value="MBO1518815.1"/>
    <property type="molecule type" value="Genomic_DNA"/>
</dbReference>